<dbReference type="SUPFAM" id="SSF64438">
    <property type="entry name" value="CNF1/YfiH-like putative cysteine hydrolases"/>
    <property type="match status" value="1"/>
</dbReference>
<dbReference type="PANTHER" id="PTHR35147:SF3">
    <property type="entry name" value="CHEMORECEPTOR GLUTAMINE DEAMIDASE CHED 1-RELATED"/>
    <property type="match status" value="1"/>
</dbReference>
<evidence type="ECO:0000313" key="4">
    <source>
        <dbReference type="EMBL" id="MCQ8181951.1"/>
    </source>
</evidence>
<comment type="caution">
    <text evidence="4">The sequence shown here is derived from an EMBL/GenBank/DDBJ whole genome shotgun (WGS) entry which is preliminary data.</text>
</comment>
<dbReference type="EC" id="3.5.1.44" evidence="3"/>
<gene>
    <name evidence="3" type="primary">cheD</name>
    <name evidence="4" type="ORF">NP603_12600</name>
</gene>
<keyword evidence="2 3" id="KW-0378">Hydrolase</keyword>
<evidence type="ECO:0000313" key="5">
    <source>
        <dbReference type="Proteomes" id="UP001524569"/>
    </source>
</evidence>
<comment type="function">
    <text evidence="3">Probably deamidates glutamine residues to glutamate on methyl-accepting chemotaxis receptors (MCPs), playing an important role in chemotaxis.</text>
</comment>
<dbReference type="RefSeq" id="WP_256611235.1">
    <property type="nucleotide sequence ID" value="NZ_JANIBM010000014.1"/>
</dbReference>
<organism evidence="4 5">
    <name type="scientific">Methylomonas aurea</name>
    <dbReference type="NCBI Taxonomy" id="2952224"/>
    <lineage>
        <taxon>Bacteria</taxon>
        <taxon>Pseudomonadati</taxon>
        <taxon>Pseudomonadota</taxon>
        <taxon>Gammaproteobacteria</taxon>
        <taxon>Methylococcales</taxon>
        <taxon>Methylococcaceae</taxon>
        <taxon>Methylomonas</taxon>
    </lineage>
</organism>
<evidence type="ECO:0000256" key="2">
    <source>
        <dbReference type="ARBA" id="ARBA00022801"/>
    </source>
</evidence>
<dbReference type="CDD" id="cd16352">
    <property type="entry name" value="CheD"/>
    <property type="match status" value="1"/>
</dbReference>
<proteinExistence type="inferred from homology"/>
<comment type="catalytic activity">
    <reaction evidence="3">
        <text>L-glutaminyl-[protein] + H2O = L-glutamyl-[protein] + NH4(+)</text>
        <dbReference type="Rhea" id="RHEA:16441"/>
        <dbReference type="Rhea" id="RHEA-COMP:10207"/>
        <dbReference type="Rhea" id="RHEA-COMP:10208"/>
        <dbReference type="ChEBI" id="CHEBI:15377"/>
        <dbReference type="ChEBI" id="CHEBI:28938"/>
        <dbReference type="ChEBI" id="CHEBI:29973"/>
        <dbReference type="ChEBI" id="CHEBI:30011"/>
        <dbReference type="EC" id="3.5.1.44"/>
    </reaction>
</comment>
<evidence type="ECO:0000256" key="1">
    <source>
        <dbReference type="ARBA" id="ARBA00022500"/>
    </source>
</evidence>
<keyword evidence="1 3" id="KW-0145">Chemotaxis</keyword>
<dbReference type="Pfam" id="PF03975">
    <property type="entry name" value="CheD"/>
    <property type="match status" value="1"/>
</dbReference>
<reference evidence="4 5" key="1">
    <citation type="submission" date="2022-07" db="EMBL/GenBank/DDBJ databases">
        <title>Methylomonas rivi sp. nov., Methylomonas rosea sp. nov., Methylomonas aureus sp. nov. and Methylomonas subterranea sp. nov., four novel methanotrophs isolated from a freshwater creek and the deep terrestrial subsurface.</title>
        <authorList>
            <person name="Abin C."/>
            <person name="Sankaranarayanan K."/>
            <person name="Garner C."/>
            <person name="Sindelar R."/>
            <person name="Kotary K."/>
            <person name="Garner R."/>
            <person name="Barclay S."/>
            <person name="Lawson P."/>
            <person name="Krumholz L."/>
        </authorList>
    </citation>
    <scope>NUCLEOTIDE SEQUENCE [LARGE SCALE GENOMIC DNA]</scope>
    <source>
        <strain evidence="4 5">SURF-1</strain>
    </source>
</reference>
<sequence length="168" mass="19172">MNKPEFFLEIFLQPGELYFGDRETRIRTVLGSCVAITLWHPKLYIGGMCHFMLPGNRRLNRRKGLDGRYADDALLMFMDELRESNTAPKDYEVKMFGGGDQFPGQTQSDRISVPDSNVIAGRTLLAHHGFKIKAEHLGGTGHRNVIFDLWSGHVWMRHVSKGLERVRA</sequence>
<name>A0ABT1UI80_9GAMM</name>
<dbReference type="Gene3D" id="3.30.1330.200">
    <property type="match status" value="1"/>
</dbReference>
<dbReference type="EMBL" id="JANIBM010000014">
    <property type="protein sequence ID" value="MCQ8181951.1"/>
    <property type="molecule type" value="Genomic_DNA"/>
</dbReference>
<dbReference type="PANTHER" id="PTHR35147">
    <property type="entry name" value="CHEMORECEPTOR GLUTAMINE DEAMIDASE CHED-RELATED"/>
    <property type="match status" value="1"/>
</dbReference>
<dbReference type="InterPro" id="IPR011324">
    <property type="entry name" value="Cytotoxic_necrot_fac-like_cat"/>
</dbReference>
<accession>A0ABT1UI80</accession>
<dbReference type="InterPro" id="IPR005659">
    <property type="entry name" value="Chemorcpt_Glu_NH3ase_CheD"/>
</dbReference>
<dbReference type="Proteomes" id="UP001524569">
    <property type="component" value="Unassembled WGS sequence"/>
</dbReference>
<protein>
    <recommendedName>
        <fullName evidence="3">Probable chemoreceptor glutamine deamidase CheD</fullName>
        <ecNumber evidence="3">3.5.1.44</ecNumber>
    </recommendedName>
</protein>
<keyword evidence="5" id="KW-1185">Reference proteome</keyword>
<dbReference type="HAMAP" id="MF_01440">
    <property type="entry name" value="CheD"/>
    <property type="match status" value="1"/>
</dbReference>
<dbReference type="InterPro" id="IPR038592">
    <property type="entry name" value="CheD-like_sf"/>
</dbReference>
<comment type="similarity">
    <text evidence="3">Belongs to the CheD family.</text>
</comment>
<evidence type="ECO:0000256" key="3">
    <source>
        <dbReference type="HAMAP-Rule" id="MF_01440"/>
    </source>
</evidence>